<evidence type="ECO:0000313" key="2">
    <source>
        <dbReference type="Proteomes" id="UP000243359"/>
    </source>
</evidence>
<gene>
    <name evidence="1" type="ORF">SAMN05216221_1104</name>
</gene>
<proteinExistence type="predicted"/>
<organism evidence="1 2">
    <name type="scientific">Pseudomonas oryzae</name>
    <dbReference type="NCBI Taxonomy" id="1392877"/>
    <lineage>
        <taxon>Bacteria</taxon>
        <taxon>Pseudomonadati</taxon>
        <taxon>Pseudomonadota</taxon>
        <taxon>Gammaproteobacteria</taxon>
        <taxon>Pseudomonadales</taxon>
        <taxon>Pseudomonadaceae</taxon>
        <taxon>Pseudomonas</taxon>
    </lineage>
</organism>
<reference evidence="2" key="1">
    <citation type="submission" date="2016-10" db="EMBL/GenBank/DDBJ databases">
        <authorList>
            <person name="Varghese N."/>
            <person name="Submissions S."/>
        </authorList>
    </citation>
    <scope>NUCLEOTIDE SEQUENCE [LARGE SCALE GENOMIC DNA]</scope>
    <source>
        <strain evidence="2">KCTC 32247</strain>
    </source>
</reference>
<keyword evidence="2" id="KW-1185">Reference proteome</keyword>
<protein>
    <submittedName>
        <fullName evidence="1">Uncharacterized protein</fullName>
    </submittedName>
</protein>
<sequence>MRCRLPVASALAGKIAAQDAAMLAQPDGATAR</sequence>
<name>A0A1H1PJH4_9PSED</name>
<accession>A0A1H1PJH4</accession>
<dbReference type="Proteomes" id="UP000243359">
    <property type="component" value="Chromosome I"/>
</dbReference>
<dbReference type="AlphaFoldDB" id="A0A1H1PJH4"/>
<evidence type="ECO:0000313" key="1">
    <source>
        <dbReference type="EMBL" id="SDS11441.1"/>
    </source>
</evidence>
<dbReference type="EMBL" id="LT629751">
    <property type="protein sequence ID" value="SDS11441.1"/>
    <property type="molecule type" value="Genomic_DNA"/>
</dbReference>
<dbReference type="STRING" id="1392877.SAMN05216221_1104"/>